<dbReference type="AlphaFoldDB" id="A2F431"/>
<keyword evidence="1" id="KW-0805">Transcription regulation</keyword>
<dbReference type="GO" id="GO:0000981">
    <property type="term" value="F:DNA-binding transcription factor activity, RNA polymerase II-specific"/>
    <property type="evidence" value="ECO:0000318"/>
    <property type="project" value="GO_Central"/>
</dbReference>
<dbReference type="Gene3D" id="1.10.10.60">
    <property type="entry name" value="Homeodomain-like"/>
    <property type="match status" value="2"/>
</dbReference>
<dbReference type="RefSeq" id="XP_001313261.1">
    <property type="nucleotide sequence ID" value="XM_001313260.1"/>
</dbReference>
<dbReference type="SMR" id="A2F431"/>
<dbReference type="CDD" id="cd00167">
    <property type="entry name" value="SANT"/>
    <property type="match status" value="2"/>
</dbReference>
<dbReference type="VEuPathDB" id="TrichDB:TVAGG3_0688290"/>
<feature type="domain" description="HTH myb-type" evidence="7">
    <location>
        <begin position="98"/>
        <end position="154"/>
    </location>
</feature>
<dbReference type="EMBL" id="DS113605">
    <property type="protein sequence ID" value="EAY00332.1"/>
    <property type="molecule type" value="Genomic_DNA"/>
</dbReference>
<name>A2F431_TRIV3</name>
<evidence type="ECO:0000259" key="7">
    <source>
        <dbReference type="PROSITE" id="PS51294"/>
    </source>
</evidence>
<gene>
    <name evidence="8" type="ORF">TVAG_307780</name>
</gene>
<evidence type="ECO:0000256" key="1">
    <source>
        <dbReference type="ARBA" id="ARBA00023015"/>
    </source>
</evidence>
<keyword evidence="2 8" id="KW-0238">DNA-binding</keyword>
<dbReference type="eggNOG" id="KOG0048">
    <property type="taxonomic scope" value="Eukaryota"/>
</dbReference>
<dbReference type="InterPro" id="IPR001005">
    <property type="entry name" value="SANT/Myb"/>
</dbReference>
<evidence type="ECO:0000256" key="4">
    <source>
        <dbReference type="ARBA" id="ARBA00023242"/>
    </source>
</evidence>
<dbReference type="GO" id="GO:0006355">
    <property type="term" value="P:regulation of DNA-templated transcription"/>
    <property type="evidence" value="ECO:0000318"/>
    <property type="project" value="GO_Central"/>
</dbReference>
<dbReference type="PROSITE" id="PS51294">
    <property type="entry name" value="HTH_MYB"/>
    <property type="match status" value="2"/>
</dbReference>
<reference evidence="8" key="1">
    <citation type="submission" date="2006-10" db="EMBL/GenBank/DDBJ databases">
        <authorList>
            <person name="Amadeo P."/>
            <person name="Zhao Q."/>
            <person name="Wortman J."/>
            <person name="Fraser-Liggett C."/>
            <person name="Carlton J."/>
        </authorList>
    </citation>
    <scope>NUCLEOTIDE SEQUENCE</scope>
    <source>
        <strain evidence="8">G3</strain>
    </source>
</reference>
<dbReference type="STRING" id="5722.A2F431"/>
<dbReference type="GO" id="GO:0005634">
    <property type="term" value="C:nucleus"/>
    <property type="evidence" value="ECO:0000318"/>
    <property type="project" value="GO_Central"/>
</dbReference>
<dbReference type="InParanoid" id="A2F431"/>
<dbReference type="SUPFAM" id="SSF46689">
    <property type="entry name" value="Homeodomain-like"/>
    <property type="match status" value="1"/>
</dbReference>
<keyword evidence="3" id="KW-0804">Transcription</keyword>
<dbReference type="Pfam" id="PF00249">
    <property type="entry name" value="Myb_DNA-binding"/>
    <property type="match status" value="2"/>
</dbReference>
<dbReference type="Proteomes" id="UP000001542">
    <property type="component" value="Unassembled WGS sequence"/>
</dbReference>
<evidence type="ECO:0000313" key="8">
    <source>
        <dbReference type="EMBL" id="EAY00332.1"/>
    </source>
</evidence>
<proteinExistence type="predicted"/>
<dbReference type="InterPro" id="IPR009057">
    <property type="entry name" value="Homeodomain-like_sf"/>
</dbReference>
<evidence type="ECO:0000256" key="3">
    <source>
        <dbReference type="ARBA" id="ARBA00023163"/>
    </source>
</evidence>
<dbReference type="PROSITE" id="PS50090">
    <property type="entry name" value="MYB_LIKE"/>
    <property type="match status" value="2"/>
</dbReference>
<evidence type="ECO:0000256" key="2">
    <source>
        <dbReference type="ARBA" id="ARBA00023125"/>
    </source>
</evidence>
<dbReference type="VEuPathDB" id="TrichDB:TVAG_307780"/>
<dbReference type="InterPro" id="IPR051575">
    <property type="entry name" value="Myb-like_DNA-bd"/>
</dbReference>
<keyword evidence="4" id="KW-0539">Nucleus</keyword>
<keyword evidence="9" id="KW-1185">Reference proteome</keyword>
<dbReference type="GO" id="GO:0000978">
    <property type="term" value="F:RNA polymerase II cis-regulatory region sequence-specific DNA binding"/>
    <property type="evidence" value="ECO:0000318"/>
    <property type="project" value="GO_Central"/>
</dbReference>
<protein>
    <submittedName>
        <fullName evidence="8">Myb-like DNA-binding domain containing protein</fullName>
    </submittedName>
</protein>
<dbReference type="OrthoDB" id="2143914at2759"/>
<dbReference type="InterPro" id="IPR017930">
    <property type="entry name" value="Myb_dom"/>
</dbReference>
<evidence type="ECO:0000313" key="9">
    <source>
        <dbReference type="Proteomes" id="UP000001542"/>
    </source>
</evidence>
<dbReference type="SMART" id="SM00717">
    <property type="entry name" value="SANT"/>
    <property type="match status" value="2"/>
</dbReference>
<feature type="domain" description="Myb-like" evidence="6">
    <location>
        <begin position="151"/>
        <end position="202"/>
    </location>
</feature>
<evidence type="ECO:0000256" key="5">
    <source>
        <dbReference type="SAM" id="MobiDB-lite"/>
    </source>
</evidence>
<sequence>MAHVHFEASLAPFTEKPLFEYSIPLIDRQVPGINIEARNDLIAIMKDYIQKRITYESARDRFIKITGSSTAIDKIRDVIKIPDQPIKNQELPDDPDGKNRRKMQKWSTYEDNRLLAAIYRFGIDNWALISKFVGNNRSRAQCAQRWTRCLNPRICKETWEQNEDQLLLNLVARFGDHSWTKIAEYMGNRSDVQCRYRYSQISKDNPANQEIHRVAFPSMMQNRAMDSAAIPLQQPKITPMQFQHRYSMPVIQVIHTYVYQQPQMQAQGMVPMGETPEMNSSPINQQNNTNSNELDNFLINFQHDQH</sequence>
<dbReference type="PANTHER" id="PTHR46621:SF1">
    <property type="entry name" value="SNRNA-ACTIVATING PROTEIN COMPLEX SUBUNIT 4"/>
    <property type="match status" value="1"/>
</dbReference>
<feature type="domain" description="Myb-like" evidence="6">
    <location>
        <begin position="98"/>
        <end position="150"/>
    </location>
</feature>
<reference evidence="8" key="2">
    <citation type="journal article" date="2007" name="Science">
        <title>Draft genome sequence of the sexually transmitted pathogen Trichomonas vaginalis.</title>
        <authorList>
            <person name="Carlton J.M."/>
            <person name="Hirt R.P."/>
            <person name="Silva J.C."/>
            <person name="Delcher A.L."/>
            <person name="Schatz M."/>
            <person name="Zhao Q."/>
            <person name="Wortman J.R."/>
            <person name="Bidwell S.L."/>
            <person name="Alsmark U.C.M."/>
            <person name="Besteiro S."/>
            <person name="Sicheritz-Ponten T."/>
            <person name="Noel C.J."/>
            <person name="Dacks J.B."/>
            <person name="Foster P.G."/>
            <person name="Simillion C."/>
            <person name="Van de Peer Y."/>
            <person name="Miranda-Saavedra D."/>
            <person name="Barton G.J."/>
            <person name="Westrop G.D."/>
            <person name="Mueller S."/>
            <person name="Dessi D."/>
            <person name="Fiori P.L."/>
            <person name="Ren Q."/>
            <person name="Paulsen I."/>
            <person name="Zhang H."/>
            <person name="Bastida-Corcuera F.D."/>
            <person name="Simoes-Barbosa A."/>
            <person name="Brown M.T."/>
            <person name="Hayes R.D."/>
            <person name="Mukherjee M."/>
            <person name="Okumura C.Y."/>
            <person name="Schneider R."/>
            <person name="Smith A.J."/>
            <person name="Vanacova S."/>
            <person name="Villalvazo M."/>
            <person name="Haas B.J."/>
            <person name="Pertea M."/>
            <person name="Feldblyum T.V."/>
            <person name="Utterback T.R."/>
            <person name="Shu C.L."/>
            <person name="Osoegawa K."/>
            <person name="de Jong P.J."/>
            <person name="Hrdy I."/>
            <person name="Horvathova L."/>
            <person name="Zubacova Z."/>
            <person name="Dolezal P."/>
            <person name="Malik S.B."/>
            <person name="Logsdon J.M. Jr."/>
            <person name="Henze K."/>
            <person name="Gupta A."/>
            <person name="Wang C.C."/>
            <person name="Dunne R.L."/>
            <person name="Upcroft J.A."/>
            <person name="Upcroft P."/>
            <person name="White O."/>
            <person name="Salzberg S.L."/>
            <person name="Tang P."/>
            <person name="Chiu C.-H."/>
            <person name="Lee Y.-S."/>
            <person name="Embley T.M."/>
            <person name="Coombs G.H."/>
            <person name="Mottram J.C."/>
            <person name="Tachezy J."/>
            <person name="Fraser-Liggett C.M."/>
            <person name="Johnson P.J."/>
        </authorList>
    </citation>
    <scope>NUCLEOTIDE SEQUENCE [LARGE SCALE GENOMIC DNA]</scope>
    <source>
        <strain evidence="8">G3</strain>
    </source>
</reference>
<evidence type="ECO:0000259" key="6">
    <source>
        <dbReference type="PROSITE" id="PS50090"/>
    </source>
</evidence>
<dbReference type="KEGG" id="tva:4758151"/>
<dbReference type="PANTHER" id="PTHR46621">
    <property type="entry name" value="SNRNA-ACTIVATING PROTEIN COMPLEX SUBUNIT 4"/>
    <property type="match status" value="1"/>
</dbReference>
<feature type="region of interest" description="Disordered" evidence="5">
    <location>
        <begin position="85"/>
        <end position="104"/>
    </location>
</feature>
<feature type="domain" description="HTH myb-type" evidence="7">
    <location>
        <begin position="156"/>
        <end position="206"/>
    </location>
</feature>
<organism evidence="8 9">
    <name type="scientific">Trichomonas vaginalis (strain ATCC PRA-98 / G3)</name>
    <dbReference type="NCBI Taxonomy" id="412133"/>
    <lineage>
        <taxon>Eukaryota</taxon>
        <taxon>Metamonada</taxon>
        <taxon>Parabasalia</taxon>
        <taxon>Trichomonadida</taxon>
        <taxon>Trichomonadidae</taxon>
        <taxon>Trichomonas</taxon>
    </lineage>
</organism>
<accession>A2F431</accession>